<dbReference type="Pfam" id="PF20710">
    <property type="entry name" value="DUF6824"/>
    <property type="match status" value="1"/>
</dbReference>
<protein>
    <recommendedName>
        <fullName evidence="1">DUF6824 domain-containing protein</fullName>
    </recommendedName>
</protein>
<dbReference type="Proteomes" id="UP001295423">
    <property type="component" value="Unassembled WGS sequence"/>
</dbReference>
<keyword evidence="3" id="KW-1185">Reference proteome</keyword>
<evidence type="ECO:0000313" key="2">
    <source>
        <dbReference type="EMBL" id="CAJ1947381.1"/>
    </source>
</evidence>
<proteinExistence type="predicted"/>
<organism evidence="2 3">
    <name type="scientific">Cylindrotheca closterium</name>
    <dbReference type="NCBI Taxonomy" id="2856"/>
    <lineage>
        <taxon>Eukaryota</taxon>
        <taxon>Sar</taxon>
        <taxon>Stramenopiles</taxon>
        <taxon>Ochrophyta</taxon>
        <taxon>Bacillariophyta</taxon>
        <taxon>Bacillariophyceae</taxon>
        <taxon>Bacillariophycidae</taxon>
        <taxon>Bacillariales</taxon>
        <taxon>Bacillariaceae</taxon>
        <taxon>Cylindrotheca</taxon>
    </lineage>
</organism>
<evidence type="ECO:0000313" key="3">
    <source>
        <dbReference type="Proteomes" id="UP001295423"/>
    </source>
</evidence>
<evidence type="ECO:0000259" key="1">
    <source>
        <dbReference type="Pfam" id="PF20710"/>
    </source>
</evidence>
<name>A0AAD2FNL3_9STRA</name>
<sequence>MIRTSSPSGNEVEIPGADLYLEGFEGSEPAHILSEPIPDHVPDYQLAESFQTQSIAAMTQTDREHAYNDIHAIPEAKKEDPVLISRSLELLEEEILKRDDNEAYLKAQSLNPAYVGNREFRLMFLRTDRFDVPNAALRMVRHFQIKLDLFGKNRLGRDITQDDMTKEDMEALRDPIVRLLPTRDRAGRAIIHFVSNSANHLFSLEARMRRLFYLFMLSLRDSDTQKRGIVVICCYINNTEIEGLKSGGFDGAWKSPRLALGIPIHIAAVHMGYNSMRWAPVHAILRMTLGIFTRIRFRAHYGSNEEWINNMKSVGIQPEQLPFRTNAENFANLKFLEVHRAKERMKYPKRSRVGVPGPNDVLFGKGSRFQNHVGNVKFRRFIADCRKTYEKTKRGEKQHLIREIVDTVTQSSGLFLKEDDEGWIVVDDAAAAYKVGAVFRTLRTLDG</sequence>
<feature type="domain" description="DUF6824" evidence="1">
    <location>
        <begin position="360"/>
        <end position="440"/>
    </location>
</feature>
<comment type="caution">
    <text evidence="2">The sequence shown here is derived from an EMBL/GenBank/DDBJ whole genome shotgun (WGS) entry which is preliminary data.</text>
</comment>
<gene>
    <name evidence="2" type="ORF">CYCCA115_LOCUS11118</name>
</gene>
<dbReference type="InterPro" id="IPR049227">
    <property type="entry name" value="DUF6824"/>
</dbReference>
<accession>A0AAD2FNL3</accession>
<reference evidence="2" key="1">
    <citation type="submission" date="2023-08" db="EMBL/GenBank/DDBJ databases">
        <authorList>
            <person name="Audoor S."/>
            <person name="Bilcke G."/>
        </authorList>
    </citation>
    <scope>NUCLEOTIDE SEQUENCE</scope>
</reference>
<dbReference type="AlphaFoldDB" id="A0AAD2FNL3"/>
<dbReference type="EMBL" id="CAKOGP040001725">
    <property type="protein sequence ID" value="CAJ1947381.1"/>
    <property type="molecule type" value="Genomic_DNA"/>
</dbReference>